<feature type="compositionally biased region" description="Basic and acidic residues" evidence="1">
    <location>
        <begin position="81"/>
        <end position="90"/>
    </location>
</feature>
<keyword evidence="2" id="KW-0812">Transmembrane</keyword>
<feature type="compositionally biased region" description="Polar residues" evidence="1">
    <location>
        <begin position="475"/>
        <end position="491"/>
    </location>
</feature>
<feature type="transmembrane region" description="Helical" evidence="2">
    <location>
        <begin position="1823"/>
        <end position="1846"/>
    </location>
</feature>
<feature type="compositionally biased region" description="Basic and acidic residues" evidence="1">
    <location>
        <begin position="1693"/>
        <end position="1714"/>
    </location>
</feature>
<feature type="compositionally biased region" description="Basic and acidic residues" evidence="1">
    <location>
        <begin position="717"/>
        <end position="728"/>
    </location>
</feature>
<evidence type="ECO:0000313" key="3">
    <source>
        <dbReference type="EMBL" id="JAS20516.1"/>
    </source>
</evidence>
<evidence type="ECO:0000256" key="1">
    <source>
        <dbReference type="SAM" id="MobiDB-lite"/>
    </source>
</evidence>
<feature type="region of interest" description="Disordered" evidence="1">
    <location>
        <begin position="475"/>
        <end position="530"/>
    </location>
</feature>
<proteinExistence type="predicted"/>
<protein>
    <submittedName>
        <fullName evidence="3">Uncharacterized protein</fullName>
    </submittedName>
</protein>
<feature type="compositionally biased region" description="Polar residues" evidence="1">
    <location>
        <begin position="290"/>
        <end position="302"/>
    </location>
</feature>
<feature type="compositionally biased region" description="Polar residues" evidence="1">
    <location>
        <begin position="503"/>
        <end position="512"/>
    </location>
</feature>
<sequence length="1847" mass="207156">GSRGNSAWPLKMPQHRKNSKEDTNAINPSFPPPSLINSPLSEGNDKERRKKKEKKWSLGGLFRRRKNKDSDTDTSSPTEEEEKRGFLERRRSARKKRNRGSKDVTGSFEHIVVNRNSGDVQSVLKDNITVKDGGERLKSSHESLNKKLDTSQLHDSAASLEGSMRRSGRMKVMARVEANRDRLRADSSSDEGGSSRSRQSISSTQQFRSDENLGSKDGSLSRKSRAARTERYIKRHSKDEEGVKDVELAKVSKSEERLVSKSGDVKIASGNRWTAKVVYYESSDYETKYTAKTKSATPSPIQSPKARTKNILHQTTSAPPASLYTTFPPSHSREGVVGSHQELRSNSFQGGAFQRVTPKSMSMQKVNELLPKIPKSKSDVSHRAFQNGAFPKQTWEQKLPGTKSASFDSSINMVTRAHPSDSNVLVVQFPVSRPQENRSAPPPPPRDPQRRIVLSNSFQDSSQRPMSYAFEIKTHPQTKVNSDLKPTQPKSTALPINRHQRSNSDQQLSSQAVHMPKQSPPTQRRQSYMSGSKSDWLETELLEQQSKVPQHYQYYTDQHPRSRRPIHISYTPPQQDQPYLSDSQVVVKTPHLQAGTRTRPVAVQNASDFWKQKEQETSRKMHMSNNSPKVLQKHFNSGFVNKDSGVSRLNLPPIIMPIMRNESTSSLSGQSDVSSPRIGHKFKISHNEVGIPLVDDKCYSENYKKDKDVRPLSMVLEKSELSEQESNRKRDKSTPPTPPVRRHSRQNSGTAGDKTDVSDIDQSKRKSSNLEEALNELEAIYKSLRLGEEDQLEKAEKREQLAYPERLDPKNWNAWVQSRGFESDSSFNYSRSSIDSMDSPHRVPGRSSERPCEPDRVADDMAYRKLNKKDRPIPQEYDVISQAGSFLLVSPTLSPPPFAEAPPIPVVKDEPDVTLDDVVYRNIKHVNNTLKVLDPQPPFGIPLGPISPAPNSDYLHITPKERYKATFKPRKTPDIVTDDLAFRNLRKDNSKEASLYNSEDNNALEDVPNFKKKRAIRSLSANLLGIIQKESYSMTLNNNNSLMKNNNENNEKSLSITNLNHLNLPQNLRDNKENMNASNTKGFRKYKYFSEDESDGTKRNSKTLLTDGFLLGMNTSTETLTDSRVNLHESKTKNLKHSWLNRQSEKHNLPPSSGSRTSVTPEKSQPRKEATLSQLSPSTKSSVFHFQKHSSPHSITPDTKQEEYNASFENKSSINQTESELLAVLAREARATSEQLSRELKELHGKHEKNLNKGQNEYARNIDQSGKSTTSIGKIVHHKPVKLNTFSISEELQSNKKSTDSKFSPDASKSMTDLLKELTRSLDNDFAAETKTPRHVVKADDSLHKIKRTKNIDETSEDSNSECINTICQSASSLTALSNSPLRGSSPIRRSKENITGSPENKQRSLERSASEIITKSPENIRKSTENTSATVLDTKFSESESLGSGHFKMLTESTICENQLKSTEILNELPESFTVAVTTIQKNKPITSENTIKSTGSLTQSPENRLTSSDMTINKFSEENKGLTENIKKSSVNHNSSSENITSSAKNTKFTNLDSKQTNNENISQKKFESSKGSVTKQPENQPISSEVIKKLSEDIIPTNTVTKLQESNTDESENFIKSTEIAIKSPKTISKSSKNEILLDKATNLLENKQTKRNKPSGMMEVVSKTEINKPQSSNDFFKDSESLKKASEIIKSSEDNPKFPENHDTDKHSEHCNTPYKSSETFLTSSVKSDSLGNTVEKLPNNDNNSVDFSARENKTTNREIKKPRSEDKTFESDTSSQSTPIAEQGTCSTTVTDEGIKPLMDASTLLLVCSYCMACVHQLAGLDVLTILGIFLAMASVILFWIC</sequence>
<feature type="compositionally biased region" description="Polar residues" evidence="1">
    <location>
        <begin position="1776"/>
        <end position="1791"/>
    </location>
</feature>
<feature type="region of interest" description="Disordered" evidence="1">
    <location>
        <begin position="1693"/>
        <end position="1723"/>
    </location>
</feature>
<feature type="compositionally biased region" description="Basic and acidic residues" evidence="1">
    <location>
        <begin position="227"/>
        <end position="259"/>
    </location>
</feature>
<feature type="compositionally biased region" description="Basic and acidic residues" evidence="1">
    <location>
        <begin position="753"/>
        <end position="764"/>
    </location>
</feature>
<feature type="region of interest" description="Disordered" evidence="1">
    <location>
        <begin position="710"/>
        <end position="769"/>
    </location>
</feature>
<feature type="compositionally biased region" description="Polar residues" evidence="1">
    <location>
        <begin position="520"/>
        <end position="530"/>
    </location>
</feature>
<feature type="compositionally biased region" description="Polar residues" evidence="1">
    <location>
        <begin position="1171"/>
        <end position="1184"/>
    </location>
</feature>
<evidence type="ECO:0000256" key="2">
    <source>
        <dbReference type="SAM" id="Phobius"/>
    </source>
</evidence>
<accession>A0A1B6D4D9</accession>
<feature type="compositionally biased region" description="Low complexity" evidence="1">
    <location>
        <begin position="190"/>
        <end position="207"/>
    </location>
</feature>
<feature type="compositionally biased region" description="Basic and acidic residues" evidence="1">
    <location>
        <begin position="1753"/>
        <end position="1775"/>
    </location>
</feature>
<feature type="region of interest" description="Disordered" evidence="1">
    <location>
        <begin position="289"/>
        <end position="359"/>
    </location>
</feature>
<keyword evidence="2" id="KW-1133">Transmembrane helix</keyword>
<feature type="compositionally biased region" description="Polar residues" evidence="1">
    <location>
        <begin position="1530"/>
        <end position="1564"/>
    </location>
</feature>
<feature type="compositionally biased region" description="Basic and acidic residues" evidence="1">
    <location>
        <begin position="177"/>
        <end position="187"/>
    </location>
</feature>
<feature type="compositionally biased region" description="Polar residues" evidence="1">
    <location>
        <begin position="311"/>
        <end position="329"/>
    </location>
</feature>
<feature type="region of interest" description="Disordered" evidence="1">
    <location>
        <begin position="1133"/>
        <end position="1200"/>
    </location>
</feature>
<reference evidence="3" key="1">
    <citation type="submission" date="2015-12" db="EMBL/GenBank/DDBJ databases">
        <title>De novo transcriptome assembly of four potential Pierce s Disease insect vectors from Arizona vineyards.</title>
        <authorList>
            <person name="Tassone E.E."/>
        </authorList>
    </citation>
    <scope>NUCLEOTIDE SEQUENCE</scope>
</reference>
<feature type="region of interest" description="Disordered" evidence="1">
    <location>
        <begin position="1377"/>
        <end position="1427"/>
    </location>
</feature>
<dbReference type="EMBL" id="GEDC01016782">
    <property type="protein sequence ID" value="JAS20516.1"/>
    <property type="molecule type" value="Transcribed_RNA"/>
</dbReference>
<gene>
    <name evidence="3" type="ORF">g.36095</name>
</gene>
<feature type="region of interest" description="Disordered" evidence="1">
    <location>
        <begin position="385"/>
        <end position="405"/>
    </location>
</feature>
<feature type="region of interest" description="Disordered" evidence="1">
    <location>
        <begin position="823"/>
        <end position="854"/>
    </location>
</feature>
<feature type="compositionally biased region" description="Polar residues" evidence="1">
    <location>
        <begin position="1150"/>
        <end position="1163"/>
    </location>
</feature>
<feature type="compositionally biased region" description="Polar residues" evidence="1">
    <location>
        <begin position="1572"/>
        <end position="1584"/>
    </location>
</feature>
<feature type="region of interest" description="Disordered" evidence="1">
    <location>
        <begin position="1"/>
        <end position="110"/>
    </location>
</feature>
<feature type="compositionally biased region" description="Basic and acidic residues" evidence="1">
    <location>
        <begin position="128"/>
        <end position="149"/>
    </location>
</feature>
<organism evidence="3">
    <name type="scientific">Clastoptera arizonana</name>
    <name type="common">Arizona spittle bug</name>
    <dbReference type="NCBI Taxonomy" id="38151"/>
    <lineage>
        <taxon>Eukaryota</taxon>
        <taxon>Metazoa</taxon>
        <taxon>Ecdysozoa</taxon>
        <taxon>Arthropoda</taxon>
        <taxon>Hexapoda</taxon>
        <taxon>Insecta</taxon>
        <taxon>Pterygota</taxon>
        <taxon>Neoptera</taxon>
        <taxon>Paraneoptera</taxon>
        <taxon>Hemiptera</taxon>
        <taxon>Auchenorrhyncha</taxon>
        <taxon>Cercopoidea</taxon>
        <taxon>Clastopteridae</taxon>
        <taxon>Clastoptera</taxon>
    </lineage>
</organism>
<feature type="compositionally biased region" description="Basic and acidic residues" evidence="1">
    <location>
        <begin position="1517"/>
        <end position="1529"/>
    </location>
</feature>
<feature type="region of interest" description="Disordered" evidence="1">
    <location>
        <begin position="128"/>
        <end position="261"/>
    </location>
</feature>
<feature type="region of interest" description="Disordered" evidence="1">
    <location>
        <begin position="1489"/>
        <end position="1584"/>
    </location>
</feature>
<feature type="compositionally biased region" description="Polar residues" evidence="1">
    <location>
        <begin position="1489"/>
        <end position="1516"/>
    </location>
</feature>
<feature type="non-terminal residue" evidence="3">
    <location>
        <position position="1"/>
    </location>
</feature>
<name>A0A1B6D4D9_9HEMI</name>
<feature type="region of interest" description="Disordered" evidence="1">
    <location>
        <begin position="1735"/>
        <end position="1791"/>
    </location>
</feature>
<keyword evidence="2" id="KW-0472">Membrane</keyword>
<feature type="compositionally biased region" description="Basic and acidic residues" evidence="1">
    <location>
        <begin position="1401"/>
        <end position="1410"/>
    </location>
</feature>
<feature type="compositionally biased region" description="Polar residues" evidence="1">
    <location>
        <begin position="823"/>
        <end position="836"/>
    </location>
</feature>